<accession>A0A4Y9Y8K2</accession>
<name>A0A4Y9Y8K2_9AGAM</name>
<comment type="caution">
    <text evidence="6">The sequence shown here is derived from an EMBL/GenBank/DDBJ whole genome shotgun (WGS) entry which is preliminary data.</text>
</comment>
<dbReference type="InterPro" id="IPR050641">
    <property type="entry name" value="RIFMO-like"/>
</dbReference>
<sequence>MYYLPTHSFLCTLDAGHVHSATGGQGANSGIMDAFNLGWKLALACKGVASPSLLDSYDAERLPVIKEMLQRTTSILDRTFTDRNGAPPMPAFDKEVTISPWQRASQYNQLGVHYRWSPIVVDETVNELEAKNKDKAEELTKSTYVVEEGGQLRAGDPGPGRARTRGHHHTVLIFSDSQVPTVSDALARFPRDLIRTVMIRQQDANASETAGSADLVLQDREGHAYAAYGPTRVAVAQPDGVVGALAQVNLMPVVRDQIPGELFLWVEYIISLRRVHKLQNNMSTFLDADDQAMELSVVSSRIFSHPCFKFTYSCVHARVEVGRERIFDGRCLCSCRKLTCPDFSTITISSALPWEFDQKASAFGHNTRPLNLQLIGASQTPDCAYQPRTLEIYLGVLEDVIALSLSTPAFKDQKAGKAIETWLIMPYQEPTPSASPVCNERHATLLGGPSCDLFVCGATRVCWARMRRAVFFAKNLKIQDVGIERSVDLDGKETQKIIKTRYVVGADGAKSVTRELMNLAFLGETRDSVYSIVGDIEAYSLGRDHWHKFEKNPEEAVMLRPTDRTATENVQFLIVCDTMSIIIPELKIGRIEAIADYRPNIRVVKTFMRCCILEAGDHHTVLAFGSATQYAASVLAPLVCSPDGLVQRAVVRPQGSSAPAEGAALMLEDKAGNVYVAYESTSVSIVRPDGVIGTLVPEGVLRRGLRDILLVKISP</sequence>
<keyword evidence="4" id="KW-0560">Oxidoreductase</keyword>
<dbReference type="GO" id="GO:0071949">
    <property type="term" value="F:FAD binding"/>
    <property type="evidence" value="ECO:0007669"/>
    <property type="project" value="InterPro"/>
</dbReference>
<dbReference type="GO" id="GO:0016709">
    <property type="term" value="F:oxidoreductase activity, acting on paired donors, with incorporation or reduction of molecular oxygen, NAD(P)H as one donor, and incorporation of one atom of oxygen"/>
    <property type="evidence" value="ECO:0007669"/>
    <property type="project" value="UniProtKB-ARBA"/>
</dbReference>
<dbReference type="PRINTS" id="PR00420">
    <property type="entry name" value="RNGMNOXGNASE"/>
</dbReference>
<dbReference type="OrthoDB" id="2690153at2759"/>
<evidence type="ECO:0000256" key="4">
    <source>
        <dbReference type="ARBA" id="ARBA00023002"/>
    </source>
</evidence>
<feature type="domain" description="FAD-binding" evidence="5">
    <location>
        <begin position="11"/>
        <end position="72"/>
    </location>
</feature>
<keyword evidence="3" id="KW-0274">FAD</keyword>
<protein>
    <recommendedName>
        <fullName evidence="5">FAD-binding domain-containing protein</fullName>
    </recommendedName>
</protein>
<dbReference type="PANTHER" id="PTHR43004">
    <property type="entry name" value="TRK SYSTEM POTASSIUM UPTAKE PROTEIN"/>
    <property type="match status" value="1"/>
</dbReference>
<dbReference type="InterPro" id="IPR002938">
    <property type="entry name" value="FAD-bd"/>
</dbReference>
<dbReference type="AlphaFoldDB" id="A0A4Y9Y8K2"/>
<keyword evidence="2" id="KW-0285">Flavoprotein</keyword>
<comment type="cofactor">
    <cofactor evidence="1">
        <name>FAD</name>
        <dbReference type="ChEBI" id="CHEBI:57692"/>
    </cofactor>
</comment>
<evidence type="ECO:0000313" key="7">
    <source>
        <dbReference type="Proteomes" id="UP000298327"/>
    </source>
</evidence>
<evidence type="ECO:0000256" key="2">
    <source>
        <dbReference type="ARBA" id="ARBA00022630"/>
    </source>
</evidence>
<evidence type="ECO:0000313" key="6">
    <source>
        <dbReference type="EMBL" id="TFY57159.1"/>
    </source>
</evidence>
<reference evidence="6 7" key="1">
    <citation type="submission" date="2019-02" db="EMBL/GenBank/DDBJ databases">
        <title>Genome sequencing of the rare red list fungi Dentipellis fragilis.</title>
        <authorList>
            <person name="Buettner E."/>
            <person name="Kellner H."/>
        </authorList>
    </citation>
    <scope>NUCLEOTIDE SEQUENCE [LARGE SCALE GENOMIC DNA]</scope>
    <source>
        <strain evidence="6 7">DSM 105465</strain>
    </source>
</reference>
<gene>
    <name evidence="6" type="ORF">EVG20_g8649</name>
</gene>
<dbReference type="Proteomes" id="UP000298327">
    <property type="component" value="Unassembled WGS sequence"/>
</dbReference>
<dbReference type="Pfam" id="PF01494">
    <property type="entry name" value="FAD_binding_3"/>
    <property type="match status" value="2"/>
</dbReference>
<dbReference type="STRING" id="205917.A0A4Y9Y8K2"/>
<dbReference type="InterPro" id="IPR036188">
    <property type="entry name" value="FAD/NAD-bd_sf"/>
</dbReference>
<feature type="domain" description="FAD-binding" evidence="5">
    <location>
        <begin position="485"/>
        <end position="575"/>
    </location>
</feature>
<organism evidence="6 7">
    <name type="scientific">Dentipellis fragilis</name>
    <dbReference type="NCBI Taxonomy" id="205917"/>
    <lineage>
        <taxon>Eukaryota</taxon>
        <taxon>Fungi</taxon>
        <taxon>Dikarya</taxon>
        <taxon>Basidiomycota</taxon>
        <taxon>Agaricomycotina</taxon>
        <taxon>Agaricomycetes</taxon>
        <taxon>Russulales</taxon>
        <taxon>Hericiaceae</taxon>
        <taxon>Dentipellis</taxon>
    </lineage>
</organism>
<dbReference type="EMBL" id="SEOQ01000771">
    <property type="protein sequence ID" value="TFY57159.1"/>
    <property type="molecule type" value="Genomic_DNA"/>
</dbReference>
<evidence type="ECO:0000256" key="1">
    <source>
        <dbReference type="ARBA" id="ARBA00001974"/>
    </source>
</evidence>
<keyword evidence="7" id="KW-1185">Reference proteome</keyword>
<evidence type="ECO:0000256" key="3">
    <source>
        <dbReference type="ARBA" id="ARBA00022827"/>
    </source>
</evidence>
<evidence type="ECO:0000259" key="5">
    <source>
        <dbReference type="Pfam" id="PF01494"/>
    </source>
</evidence>
<dbReference type="PANTHER" id="PTHR43004:SF19">
    <property type="entry name" value="BINDING MONOOXYGENASE, PUTATIVE (JCVI)-RELATED"/>
    <property type="match status" value="1"/>
</dbReference>
<dbReference type="Gene3D" id="3.30.9.10">
    <property type="entry name" value="D-Amino Acid Oxidase, subunit A, domain 2"/>
    <property type="match status" value="1"/>
</dbReference>
<proteinExistence type="predicted"/>
<dbReference type="Gene3D" id="3.50.50.60">
    <property type="entry name" value="FAD/NAD(P)-binding domain"/>
    <property type="match status" value="2"/>
</dbReference>
<dbReference type="SUPFAM" id="SSF51905">
    <property type="entry name" value="FAD/NAD(P)-binding domain"/>
    <property type="match status" value="1"/>
</dbReference>